<feature type="region of interest" description="Disordered" evidence="3">
    <location>
        <begin position="112"/>
        <end position="143"/>
    </location>
</feature>
<dbReference type="OrthoDB" id="288726at2759"/>
<proteinExistence type="predicted"/>
<feature type="compositionally biased region" description="Basic residues" evidence="3">
    <location>
        <begin position="129"/>
        <end position="141"/>
    </location>
</feature>
<evidence type="ECO:0000313" key="5">
    <source>
        <dbReference type="Proteomes" id="UP000039046"/>
    </source>
</evidence>
<dbReference type="STRING" id="1531966.A0A0A1TIA6"/>
<keyword evidence="5" id="KW-1185">Reference proteome</keyword>
<feature type="compositionally biased region" description="Polar residues" evidence="3">
    <location>
        <begin position="73"/>
        <end position="84"/>
    </location>
</feature>
<organism evidence="4 5">
    <name type="scientific">[Torrubiella] hemipterigena</name>
    <dbReference type="NCBI Taxonomy" id="1531966"/>
    <lineage>
        <taxon>Eukaryota</taxon>
        <taxon>Fungi</taxon>
        <taxon>Dikarya</taxon>
        <taxon>Ascomycota</taxon>
        <taxon>Pezizomycotina</taxon>
        <taxon>Sordariomycetes</taxon>
        <taxon>Hypocreomycetidae</taxon>
        <taxon>Hypocreales</taxon>
        <taxon>Clavicipitaceae</taxon>
        <taxon>Clavicipitaceae incertae sedis</taxon>
        <taxon>'Torrubiella' clade</taxon>
    </lineage>
</organism>
<reference evidence="4 5" key="1">
    <citation type="journal article" date="2015" name="Genome Announc.">
        <title>Draft Genome Sequence and Gene Annotation of the Entomopathogenic Fungus Verticillium hemipterigenum.</title>
        <authorList>
            <person name="Horn F."/>
            <person name="Habel A."/>
            <person name="Scharf D.H."/>
            <person name="Dworschak J."/>
            <person name="Brakhage A.A."/>
            <person name="Guthke R."/>
            <person name="Hertweck C."/>
            <person name="Linde J."/>
        </authorList>
    </citation>
    <scope>NUCLEOTIDE SEQUENCE [LARGE SCALE GENOMIC DNA]</scope>
</reference>
<evidence type="ECO:0000256" key="1">
    <source>
        <dbReference type="ARBA" id="ARBA00004123"/>
    </source>
</evidence>
<accession>A0A0A1TIA6</accession>
<dbReference type="Proteomes" id="UP000039046">
    <property type="component" value="Unassembled WGS sequence"/>
</dbReference>
<evidence type="ECO:0000313" key="4">
    <source>
        <dbReference type="EMBL" id="CEJ94699.1"/>
    </source>
</evidence>
<dbReference type="Pfam" id="PF11951">
    <property type="entry name" value="Fungal_trans_2"/>
    <property type="match status" value="1"/>
</dbReference>
<evidence type="ECO:0000256" key="3">
    <source>
        <dbReference type="SAM" id="MobiDB-lite"/>
    </source>
</evidence>
<protein>
    <submittedName>
        <fullName evidence="4">Uncharacterized protein</fullName>
    </submittedName>
</protein>
<dbReference type="GO" id="GO:0045944">
    <property type="term" value="P:positive regulation of transcription by RNA polymerase II"/>
    <property type="evidence" value="ECO:0007669"/>
    <property type="project" value="TreeGrafter"/>
</dbReference>
<dbReference type="GO" id="GO:0005634">
    <property type="term" value="C:nucleus"/>
    <property type="evidence" value="ECO:0007669"/>
    <property type="project" value="UniProtKB-SubCell"/>
</dbReference>
<evidence type="ECO:0000256" key="2">
    <source>
        <dbReference type="ARBA" id="ARBA00023242"/>
    </source>
</evidence>
<keyword evidence="2" id="KW-0539">Nucleus</keyword>
<name>A0A0A1TIA6_9HYPO</name>
<dbReference type="PANTHER" id="PTHR37534">
    <property type="entry name" value="TRANSCRIPTIONAL ACTIVATOR PROTEIN UGA3"/>
    <property type="match status" value="1"/>
</dbReference>
<dbReference type="HOGENOM" id="CLU_488515_0_0_1"/>
<dbReference type="GO" id="GO:0000976">
    <property type="term" value="F:transcription cis-regulatory region binding"/>
    <property type="evidence" value="ECO:0007669"/>
    <property type="project" value="TreeGrafter"/>
</dbReference>
<dbReference type="InterPro" id="IPR021858">
    <property type="entry name" value="Fun_TF"/>
</dbReference>
<dbReference type="AlphaFoldDB" id="A0A0A1TIA6"/>
<dbReference type="EMBL" id="CDHN01000007">
    <property type="protein sequence ID" value="CEJ94699.1"/>
    <property type="molecule type" value="Genomic_DNA"/>
</dbReference>
<feature type="region of interest" description="Disordered" evidence="3">
    <location>
        <begin position="58"/>
        <end position="94"/>
    </location>
</feature>
<sequence length="558" mass="63232">MTEDQSLSDDAVDTTLPVAHFGQLNLPSETDSQLSRREAVPRSNKKFHGQYRVWELPTRQAANRHVRRHYESRGNNTQSTTPTSHRPRGLRPNSKMLSIPEMMQIIHQMENPSYRKKRTGEDSLPSKNHSIRRTMRSRSTQHGHNLLQHQTAYPMRGNTASDIALSPSEEADFLSTVQDALYASIQTRSFQNILSLPTLSLPGLDKLSPTQRQLLSFFECETVERISTSASSRVEFCRVIIPIALQYEHVLLALLCLTSLYRTSAGLDQDKETANNLRVIAIRQLNETLHTGDENRLVAALATSILLALGEIISPISDQHWNVFLRGASAVLGALGNSNNTPEVAFMRRMSLSLRQVTASTSSARSTKEKEWTMQDSYICDIAGYSTSLGPVLEDVREFCRAHDADPTAVHNPKSRLYYKYIRLYEKIQFMLSVQTTPRFRPGVILSAQEKQNLRLLNETFHHAGLLRLHACMHTAQKPLSRAIRTSVRRIIDNVAAMDLSRKPNPAICLYYPLFEACKHAAMQEDRDMLLDLIQKAHASCPIAHFPMIRQIARLMWQ</sequence>
<comment type="subcellular location">
    <subcellularLocation>
        <location evidence="1">Nucleus</location>
    </subcellularLocation>
</comment>
<dbReference type="GO" id="GO:0003700">
    <property type="term" value="F:DNA-binding transcription factor activity"/>
    <property type="evidence" value="ECO:0007669"/>
    <property type="project" value="TreeGrafter"/>
</dbReference>
<dbReference type="PANTHER" id="PTHR37534:SF39">
    <property type="entry name" value="TRANSCRIPTION FACTOR DOMAIN-CONTAINING PROTEIN"/>
    <property type="match status" value="1"/>
</dbReference>
<gene>
    <name evidence="4" type="ORF">VHEMI10216</name>
</gene>